<keyword evidence="8" id="KW-0297">G-protein coupled receptor</keyword>
<evidence type="ECO:0000256" key="14">
    <source>
        <dbReference type="SAM" id="Phobius"/>
    </source>
</evidence>
<evidence type="ECO:0000313" key="17">
    <source>
        <dbReference type="EMBL" id="KAJ1189868.1"/>
    </source>
</evidence>
<dbReference type="AlphaFoldDB" id="A0AAV7ULZ5"/>
<dbReference type="FunFam" id="2.60.120.290:FF:000013">
    <property type="entry name" value="Membrane frizzled-related protein"/>
    <property type="match status" value="1"/>
</dbReference>
<dbReference type="SMART" id="SM00042">
    <property type="entry name" value="CUB"/>
    <property type="match status" value="2"/>
</dbReference>
<dbReference type="PROSITE" id="PS01209">
    <property type="entry name" value="LDLRA_1"/>
    <property type="match status" value="2"/>
</dbReference>
<feature type="disulfide bond" evidence="12">
    <location>
        <begin position="279"/>
        <end position="291"/>
    </location>
</feature>
<feature type="domain" description="CUB" evidence="15">
    <location>
        <begin position="155"/>
        <end position="272"/>
    </location>
</feature>
<dbReference type="Pfam" id="PF01392">
    <property type="entry name" value="Fz"/>
    <property type="match status" value="1"/>
</dbReference>
<evidence type="ECO:0000256" key="9">
    <source>
        <dbReference type="ARBA" id="ARBA00023157"/>
    </source>
</evidence>
<keyword evidence="5" id="KW-0677">Repeat</keyword>
<comment type="caution">
    <text evidence="11">Lacks conserved residue(s) required for the propagation of feature annotation.</text>
</comment>
<keyword evidence="4" id="KW-0645">Protease</keyword>
<protein>
    <recommendedName>
        <fullName evidence="19">Membrane frizzled-related protein</fullName>
    </recommendedName>
</protein>
<dbReference type="SMART" id="SM00192">
    <property type="entry name" value="LDLa"/>
    <property type="match status" value="2"/>
</dbReference>
<evidence type="ECO:0000256" key="1">
    <source>
        <dbReference type="ARBA" id="ARBA00004401"/>
    </source>
</evidence>
<dbReference type="InterPro" id="IPR020067">
    <property type="entry name" value="Frizzled_dom"/>
</dbReference>
<dbReference type="SUPFAM" id="SSF63501">
    <property type="entry name" value="Frizzled cysteine-rich domain"/>
    <property type="match status" value="1"/>
</dbReference>
<dbReference type="Pfam" id="PF00431">
    <property type="entry name" value="CUB"/>
    <property type="match status" value="2"/>
</dbReference>
<organism evidence="17 18">
    <name type="scientific">Pleurodeles waltl</name>
    <name type="common">Iberian ribbed newt</name>
    <dbReference type="NCBI Taxonomy" id="8319"/>
    <lineage>
        <taxon>Eukaryota</taxon>
        <taxon>Metazoa</taxon>
        <taxon>Chordata</taxon>
        <taxon>Craniata</taxon>
        <taxon>Vertebrata</taxon>
        <taxon>Euteleostomi</taxon>
        <taxon>Amphibia</taxon>
        <taxon>Batrachia</taxon>
        <taxon>Caudata</taxon>
        <taxon>Salamandroidea</taxon>
        <taxon>Salamandridae</taxon>
        <taxon>Pleurodelinae</taxon>
        <taxon>Pleurodeles</taxon>
    </lineage>
</organism>
<evidence type="ECO:0000256" key="5">
    <source>
        <dbReference type="ARBA" id="ARBA00022737"/>
    </source>
</evidence>
<name>A0AAV7ULZ5_PLEWA</name>
<dbReference type="GO" id="GO:0004930">
    <property type="term" value="F:G protein-coupled receptor activity"/>
    <property type="evidence" value="ECO:0007669"/>
    <property type="project" value="UniProtKB-KW"/>
</dbReference>
<evidence type="ECO:0000256" key="8">
    <source>
        <dbReference type="ARBA" id="ARBA00023040"/>
    </source>
</evidence>
<dbReference type="PRINTS" id="PR00261">
    <property type="entry name" value="LDLRECEPTOR"/>
</dbReference>
<dbReference type="Gene3D" id="2.60.120.290">
    <property type="entry name" value="Spermadhesin, CUB domain"/>
    <property type="match status" value="2"/>
</dbReference>
<accession>A0AAV7ULZ5</accession>
<dbReference type="CDD" id="cd00041">
    <property type="entry name" value="CUB"/>
    <property type="match status" value="2"/>
</dbReference>
<keyword evidence="14" id="KW-0472">Membrane</keyword>
<keyword evidence="14" id="KW-1133">Transmembrane helix</keyword>
<dbReference type="SMART" id="SM00063">
    <property type="entry name" value="FRI"/>
    <property type="match status" value="1"/>
</dbReference>
<reference evidence="17" key="1">
    <citation type="journal article" date="2022" name="bioRxiv">
        <title>Sequencing and chromosome-scale assembly of the giantPleurodeles waltlgenome.</title>
        <authorList>
            <person name="Brown T."/>
            <person name="Elewa A."/>
            <person name="Iarovenko S."/>
            <person name="Subramanian E."/>
            <person name="Araus A.J."/>
            <person name="Petzold A."/>
            <person name="Susuki M."/>
            <person name="Suzuki K.-i.T."/>
            <person name="Hayashi T."/>
            <person name="Toyoda A."/>
            <person name="Oliveira C."/>
            <person name="Osipova E."/>
            <person name="Leigh N.D."/>
            <person name="Simon A."/>
            <person name="Yun M.H."/>
        </authorList>
    </citation>
    <scope>NUCLEOTIDE SEQUENCE</scope>
    <source>
        <strain evidence="17">20211129_DDA</strain>
        <tissue evidence="17">Liver</tissue>
    </source>
</reference>
<evidence type="ECO:0000256" key="4">
    <source>
        <dbReference type="ARBA" id="ARBA00022670"/>
    </source>
</evidence>
<dbReference type="InterPro" id="IPR035914">
    <property type="entry name" value="Sperma_CUB_dom_sf"/>
</dbReference>
<comment type="similarity">
    <text evidence="3">Belongs to the LDLR family.</text>
</comment>
<dbReference type="CDD" id="cd00112">
    <property type="entry name" value="LDLa"/>
    <property type="match status" value="2"/>
</dbReference>
<proteinExistence type="inferred from homology"/>
<dbReference type="EMBL" id="JANPWB010000005">
    <property type="protein sequence ID" value="KAJ1189868.1"/>
    <property type="molecule type" value="Genomic_DNA"/>
</dbReference>
<sequence length="599" mass="65865">MKDFTGMKLFGGSEDQSKVQFCNPVFEPESEPTLEGRQPLEQENTNSTERCWQESGNASIWIPGQMKGRPLWKRPQILLAVTLVLLLLLLLLALTVGIILSKRKSVDTSISASPGFPTGTLSQDGASTTVSTTKGSERTGTTAPVYSASARAPICGGTLRGPQGSFSSPNFPFSYPPNLHCLWQIVADEGQVIQLKIETLSVEGFGICLLDRVEVSEEVKTAQGVNFSQEIGRFCGKVPPPTINTNYSRLLVTFISDQNTGAAGFMARYRIIAPHERSCSWDEFLCDNRRCLLLGVICDGFHDCEDRSDEANCSLKHKECGGSLTSLNGVFSTPNHPKPYPHQQICLWRISVPEGHVIELHFLNFSLESQNNCNFDFVEVHDSAGIGATSLLGRFCGSDLPPPLTSSQHFMTVLFVADEGVSDEGFMATYHARNITDHTCGPSEFSCGNRECLSMQWVCDGWNDCPDGSDEHNCSNSSYPVFEVSCEPVQLQMCAGLSYNSTSFPNMWLSIPDQEEASKVLRHFKSLQELPCYDHLRPLVCALFVPKCTRDGGVVQPCRSVCLRAEHGCQPSLSLLNVVWPFNCNVLPDSSDPVECVMP</sequence>
<feature type="compositionally biased region" description="Polar residues" evidence="13">
    <location>
        <begin position="119"/>
        <end position="141"/>
    </location>
</feature>
<feature type="domain" description="CUB" evidence="15">
    <location>
        <begin position="320"/>
        <end position="433"/>
    </location>
</feature>
<dbReference type="GO" id="GO:0006508">
    <property type="term" value="P:proteolysis"/>
    <property type="evidence" value="ECO:0007669"/>
    <property type="project" value="UniProtKB-KW"/>
</dbReference>
<evidence type="ECO:0000256" key="6">
    <source>
        <dbReference type="ARBA" id="ARBA00022801"/>
    </source>
</evidence>
<feature type="region of interest" description="Disordered" evidence="13">
    <location>
        <begin position="113"/>
        <end position="141"/>
    </location>
</feature>
<evidence type="ECO:0000259" key="16">
    <source>
        <dbReference type="PROSITE" id="PS50038"/>
    </source>
</evidence>
<feature type="disulfide bond" evidence="12">
    <location>
        <begin position="447"/>
        <end position="465"/>
    </location>
</feature>
<feature type="region of interest" description="Disordered" evidence="13">
    <location>
        <begin position="28"/>
        <end position="49"/>
    </location>
</feature>
<keyword evidence="10" id="KW-0807">Transducer</keyword>
<dbReference type="CDD" id="cd07066">
    <property type="entry name" value="CRD_FZ"/>
    <property type="match status" value="1"/>
</dbReference>
<dbReference type="InterPro" id="IPR036055">
    <property type="entry name" value="LDL_receptor-like_sf"/>
</dbReference>
<evidence type="ECO:0008006" key="19">
    <source>
        <dbReference type="Google" id="ProtNLM"/>
    </source>
</evidence>
<feature type="disulfide bond" evidence="12">
    <location>
        <begin position="440"/>
        <end position="452"/>
    </location>
</feature>
<feature type="transmembrane region" description="Helical" evidence="14">
    <location>
        <begin position="77"/>
        <end position="100"/>
    </location>
</feature>
<keyword evidence="18" id="KW-1185">Reference proteome</keyword>
<feature type="disulfide bond" evidence="12">
    <location>
        <begin position="298"/>
        <end position="313"/>
    </location>
</feature>
<dbReference type="InterPro" id="IPR000859">
    <property type="entry name" value="CUB_dom"/>
</dbReference>
<comment type="subcellular location">
    <subcellularLocation>
        <location evidence="2">Cell membrane</location>
        <topology evidence="2">Multi-pass membrane protein</topology>
    </subcellularLocation>
    <subcellularLocation>
        <location evidence="1">Cell membrane</location>
        <topology evidence="1">Single-pass type II membrane protein</topology>
    </subcellularLocation>
</comment>
<keyword evidence="6" id="KW-0378">Hydrolase</keyword>
<feature type="domain" description="FZ" evidence="16">
    <location>
        <begin position="486"/>
        <end position="599"/>
    </location>
</feature>
<dbReference type="PROSITE" id="PS01180">
    <property type="entry name" value="CUB"/>
    <property type="match status" value="2"/>
</dbReference>
<evidence type="ECO:0000259" key="15">
    <source>
        <dbReference type="PROSITE" id="PS01180"/>
    </source>
</evidence>
<keyword evidence="14" id="KW-0812">Transmembrane</keyword>
<evidence type="ECO:0000256" key="10">
    <source>
        <dbReference type="ARBA" id="ARBA00023224"/>
    </source>
</evidence>
<dbReference type="PROSITE" id="PS50068">
    <property type="entry name" value="LDLRA_2"/>
    <property type="match status" value="2"/>
</dbReference>
<keyword evidence="8" id="KW-0675">Receptor</keyword>
<evidence type="ECO:0000256" key="2">
    <source>
        <dbReference type="ARBA" id="ARBA00004651"/>
    </source>
</evidence>
<dbReference type="SUPFAM" id="SSF49854">
    <property type="entry name" value="Spermadhesin, CUB domain"/>
    <property type="match status" value="2"/>
</dbReference>
<feature type="disulfide bond" evidence="12">
    <location>
        <begin position="286"/>
        <end position="304"/>
    </location>
</feature>
<dbReference type="PANTHER" id="PTHR24251:SF30">
    <property type="entry name" value="MEMBRANE FRIZZLED-RELATED PROTEIN"/>
    <property type="match status" value="1"/>
</dbReference>
<evidence type="ECO:0000256" key="3">
    <source>
        <dbReference type="ARBA" id="ARBA00009939"/>
    </source>
</evidence>
<evidence type="ECO:0000256" key="13">
    <source>
        <dbReference type="SAM" id="MobiDB-lite"/>
    </source>
</evidence>
<keyword evidence="7" id="KW-0735">Signal-anchor</keyword>
<dbReference type="Gene3D" id="1.10.2000.10">
    <property type="entry name" value="Frizzled cysteine-rich domain"/>
    <property type="match status" value="1"/>
</dbReference>
<evidence type="ECO:0000256" key="7">
    <source>
        <dbReference type="ARBA" id="ARBA00022968"/>
    </source>
</evidence>
<dbReference type="InterPro" id="IPR023415">
    <property type="entry name" value="LDLR_class-A_CS"/>
</dbReference>
<dbReference type="GO" id="GO:0008233">
    <property type="term" value="F:peptidase activity"/>
    <property type="evidence" value="ECO:0007669"/>
    <property type="project" value="UniProtKB-KW"/>
</dbReference>
<dbReference type="FunFam" id="2.60.120.290:FF:000005">
    <property type="entry name" value="Procollagen C-endopeptidase enhancer 1"/>
    <property type="match status" value="1"/>
</dbReference>
<keyword evidence="9 12" id="KW-1015">Disulfide bond</keyword>
<comment type="caution">
    <text evidence="17">The sequence shown here is derived from an EMBL/GenBank/DDBJ whole genome shotgun (WGS) entry which is preliminary data.</text>
</comment>
<gene>
    <name evidence="17" type="ORF">NDU88_006610</name>
</gene>
<dbReference type="SUPFAM" id="SSF57424">
    <property type="entry name" value="LDL receptor-like module"/>
    <property type="match status" value="2"/>
</dbReference>
<dbReference type="InterPro" id="IPR002172">
    <property type="entry name" value="LDrepeatLR_classA_rpt"/>
</dbReference>
<dbReference type="PROSITE" id="PS50038">
    <property type="entry name" value="FZ"/>
    <property type="match status" value="1"/>
</dbReference>
<dbReference type="Pfam" id="PF00057">
    <property type="entry name" value="Ldl_recept_a"/>
    <property type="match status" value="2"/>
</dbReference>
<evidence type="ECO:0000313" key="18">
    <source>
        <dbReference type="Proteomes" id="UP001066276"/>
    </source>
</evidence>
<dbReference type="PANTHER" id="PTHR24251">
    <property type="entry name" value="OVOCHYMASE-RELATED"/>
    <property type="match status" value="1"/>
</dbReference>
<dbReference type="InterPro" id="IPR036790">
    <property type="entry name" value="Frizzled_dom_sf"/>
</dbReference>
<dbReference type="Gene3D" id="4.10.400.10">
    <property type="entry name" value="Low-density Lipoprotein Receptor"/>
    <property type="match status" value="2"/>
</dbReference>
<dbReference type="FunFam" id="4.10.400.10:FF:000113">
    <property type="entry name" value="Low-density lipoprotein receptor-related protein 8"/>
    <property type="match status" value="1"/>
</dbReference>
<dbReference type="Proteomes" id="UP001066276">
    <property type="component" value="Chromosome 3_1"/>
</dbReference>
<dbReference type="GO" id="GO:0005886">
    <property type="term" value="C:plasma membrane"/>
    <property type="evidence" value="ECO:0007669"/>
    <property type="project" value="UniProtKB-SubCell"/>
</dbReference>
<evidence type="ECO:0000256" key="12">
    <source>
        <dbReference type="PROSITE-ProRule" id="PRU00124"/>
    </source>
</evidence>
<evidence type="ECO:0000256" key="11">
    <source>
        <dbReference type="PROSITE-ProRule" id="PRU00090"/>
    </source>
</evidence>
<feature type="disulfide bond" evidence="12">
    <location>
        <begin position="459"/>
        <end position="474"/>
    </location>
</feature>